<name>A0AAU9IZ97_9CILI</name>
<evidence type="ECO:0000256" key="2">
    <source>
        <dbReference type="SAM" id="MobiDB-lite"/>
    </source>
</evidence>
<proteinExistence type="predicted"/>
<reference evidence="3" key="1">
    <citation type="submission" date="2021-09" db="EMBL/GenBank/DDBJ databases">
        <authorList>
            <consortium name="AG Swart"/>
            <person name="Singh M."/>
            <person name="Singh A."/>
            <person name="Seah K."/>
            <person name="Emmerich C."/>
        </authorList>
    </citation>
    <scope>NUCLEOTIDE SEQUENCE</scope>
    <source>
        <strain evidence="3">ATCC30299</strain>
    </source>
</reference>
<dbReference type="EMBL" id="CAJZBQ010000020">
    <property type="protein sequence ID" value="CAG9318445.1"/>
    <property type="molecule type" value="Genomic_DNA"/>
</dbReference>
<keyword evidence="4" id="KW-1185">Reference proteome</keyword>
<feature type="coiled-coil region" evidence="1">
    <location>
        <begin position="266"/>
        <end position="300"/>
    </location>
</feature>
<protein>
    <submittedName>
        <fullName evidence="3">Uncharacterized protein</fullName>
    </submittedName>
</protein>
<evidence type="ECO:0000313" key="4">
    <source>
        <dbReference type="Proteomes" id="UP001162131"/>
    </source>
</evidence>
<gene>
    <name evidence="3" type="ORF">BSTOLATCC_MIC20919</name>
</gene>
<feature type="coiled-coil region" evidence="1">
    <location>
        <begin position="139"/>
        <end position="219"/>
    </location>
</feature>
<feature type="coiled-coil region" evidence="1">
    <location>
        <begin position="347"/>
        <end position="374"/>
    </location>
</feature>
<accession>A0AAU9IZ97</accession>
<feature type="region of interest" description="Disordered" evidence="2">
    <location>
        <begin position="17"/>
        <end position="39"/>
    </location>
</feature>
<evidence type="ECO:0000313" key="3">
    <source>
        <dbReference type="EMBL" id="CAG9318445.1"/>
    </source>
</evidence>
<keyword evidence="1" id="KW-0175">Coiled coil</keyword>
<comment type="caution">
    <text evidence="3">The sequence shown here is derived from an EMBL/GenBank/DDBJ whole genome shotgun (WGS) entry which is preliminary data.</text>
</comment>
<evidence type="ECO:0000256" key="1">
    <source>
        <dbReference type="SAM" id="Coils"/>
    </source>
</evidence>
<sequence length="509" mass="59919">MKGVKLKPIFLPNDDIMVQPPNVLSTSRENDSREDKKRYTTSTIEQLKDLLRGRKLRKLDTKQIKAQEEQAQVEILSDWKIHRSPLRSPKSPRSPTKRFTFKFQTPDQTSHSTRIEPIHSLLNHSSKFDEITSAIQSVLHLERNRKREEENERKRFQEANKLFEEATHAEMARIKKEIENSVLAIHDWKKQVEETKQKIKDLEVKYENDVVEYHQQEAEEFLFNKVKGEPLGSENERFIRKEKIRQKKQALYVNFHKQHDDLVYTLEKNQKMLENSQELRKNLKKELKKAKARLINVYCRILKDGSDIRSEGLRWVIKALWSMNEPVPVSAFPKFLDDESAHFLLSMAQKDIELKEFQARLDRLKDEIKQKQLNGSFTRTPRDILETVKLRIKKLSTSREGKPIHLNKSMRVSEKDTDFAPETENISIHSEITWVRENISRIIDVMNNMIEKEILRVSRQIKPTENIKEPGLLHIIKCLVGDKAREFQKLTQRTASQGRNRVALAPITN</sequence>
<organism evidence="3 4">
    <name type="scientific">Blepharisma stoltei</name>
    <dbReference type="NCBI Taxonomy" id="1481888"/>
    <lineage>
        <taxon>Eukaryota</taxon>
        <taxon>Sar</taxon>
        <taxon>Alveolata</taxon>
        <taxon>Ciliophora</taxon>
        <taxon>Postciliodesmatophora</taxon>
        <taxon>Heterotrichea</taxon>
        <taxon>Heterotrichida</taxon>
        <taxon>Blepharismidae</taxon>
        <taxon>Blepharisma</taxon>
    </lineage>
</organism>
<dbReference type="AlphaFoldDB" id="A0AAU9IZ97"/>
<feature type="compositionally biased region" description="Basic and acidic residues" evidence="2">
    <location>
        <begin position="28"/>
        <end position="38"/>
    </location>
</feature>
<dbReference type="Proteomes" id="UP001162131">
    <property type="component" value="Unassembled WGS sequence"/>
</dbReference>